<dbReference type="SUPFAM" id="SSF50974">
    <property type="entry name" value="Nitrous oxide reductase, N-terminal domain"/>
    <property type="match status" value="1"/>
</dbReference>
<dbReference type="EMBL" id="KF796603">
    <property type="protein sequence ID" value="AHN97874.1"/>
    <property type="molecule type" value="Genomic_DNA"/>
</dbReference>
<feature type="signal peptide" evidence="1">
    <location>
        <begin position="1"/>
        <end position="22"/>
    </location>
</feature>
<dbReference type="InterPro" id="IPR051200">
    <property type="entry name" value="Host-pathogen_enzymatic-act"/>
</dbReference>
<dbReference type="PANTHER" id="PTHR47197">
    <property type="entry name" value="PROTEIN NIRF"/>
    <property type="match status" value="1"/>
</dbReference>
<reference evidence="2" key="1">
    <citation type="submission" date="2013-10" db="EMBL/GenBank/DDBJ databases">
        <title>Functional metagenomics reveals novel beta-galactosidases not predictable from gene sequences.</title>
        <authorList>
            <person name="Cheng J."/>
            <person name="Engel K."/>
            <person name="Romantsov T."/>
            <person name="Neufeld J.D."/>
            <person name="Rose D.R."/>
            <person name="Charles T.C."/>
        </authorList>
    </citation>
    <scope>NUCLEOTIDE SEQUENCE</scope>
</reference>
<keyword evidence="1" id="KW-0732">Signal</keyword>
<protein>
    <recommendedName>
        <fullName evidence="3">YncE family protein</fullName>
    </recommendedName>
</protein>
<dbReference type="PANTHER" id="PTHR47197:SF3">
    <property type="entry name" value="DIHYDRO-HEME D1 DEHYDROGENASE"/>
    <property type="match status" value="1"/>
</dbReference>
<feature type="chain" id="PRO_5004951021" description="YncE family protein" evidence="1">
    <location>
        <begin position="23"/>
        <end position="358"/>
    </location>
</feature>
<proteinExistence type="predicted"/>
<dbReference type="AlphaFoldDB" id="X2L833"/>
<evidence type="ECO:0000313" key="2">
    <source>
        <dbReference type="EMBL" id="AHN97874.1"/>
    </source>
</evidence>
<sequence length="358" mass="37317">MTARLCGAALAALLLQAPPVAAQLYVPNQDDATVSVIDPASRRLLRTVDLRRYGVGDNAKPHHIQVEPDGSAWYVTLIGAGKVLKLDRNDRVLGSAGMEVPGLIALHPSKDLMFVARSMSAVNPPPRMAVIRRSDMTVLDEVDLLFPRPHGIVVHPAGEVVYVASLGTNQIAAVGVEQGEVRLVNVAGSPHGFVQLAVSPDGKLLAATAELTDSLLLFDLTRPEAPRLLRGVAMPDGPFEPTFTADGRTIFVTALNANRVAAVDTRSWSAAVLPEHAGYGQPHGIALSPDGLHLFVGNRHQAGGVHDHAGGRPTAPGTVVSICLASRSVDTVLSVGNYAAGLGMTPAPSRGAAAGSCS</sequence>
<organism evidence="2">
    <name type="scientific">uncultured bacterium lac127</name>
    <dbReference type="NCBI Taxonomy" id="1447237"/>
    <lineage>
        <taxon>Bacteria</taxon>
        <taxon>environmental samples</taxon>
    </lineage>
</organism>
<dbReference type="Gene3D" id="2.130.10.10">
    <property type="entry name" value="YVTN repeat-like/Quinoprotein amine dehydrogenase"/>
    <property type="match status" value="2"/>
</dbReference>
<dbReference type="InterPro" id="IPR015943">
    <property type="entry name" value="WD40/YVTN_repeat-like_dom_sf"/>
</dbReference>
<dbReference type="InterPro" id="IPR011045">
    <property type="entry name" value="N2O_reductase_N"/>
</dbReference>
<accession>X2L833</accession>
<evidence type="ECO:0008006" key="3">
    <source>
        <dbReference type="Google" id="ProtNLM"/>
    </source>
</evidence>
<evidence type="ECO:0000256" key="1">
    <source>
        <dbReference type="SAM" id="SignalP"/>
    </source>
</evidence>
<name>X2L833_9BACT</name>